<evidence type="ECO:0000313" key="1">
    <source>
        <dbReference type="EMBL" id="GJT23585.1"/>
    </source>
</evidence>
<proteinExistence type="predicted"/>
<accession>A0ABQ5C9J8</accession>
<protein>
    <recommendedName>
        <fullName evidence="3">UBN2 domain-containing protein</fullName>
    </recommendedName>
</protein>
<dbReference type="EMBL" id="BQNB010014068">
    <property type="protein sequence ID" value="GJT23585.1"/>
    <property type="molecule type" value="Genomic_DNA"/>
</dbReference>
<dbReference type="Proteomes" id="UP001151760">
    <property type="component" value="Unassembled WGS sequence"/>
</dbReference>
<reference evidence="1" key="1">
    <citation type="journal article" date="2022" name="Int. J. Mol. Sci.">
        <title>Draft Genome of Tanacetum Coccineum: Genomic Comparison of Closely Related Tanacetum-Family Plants.</title>
        <authorList>
            <person name="Yamashiro T."/>
            <person name="Shiraishi A."/>
            <person name="Nakayama K."/>
            <person name="Satake H."/>
        </authorList>
    </citation>
    <scope>NUCLEOTIDE SEQUENCE</scope>
</reference>
<organism evidence="1 2">
    <name type="scientific">Tanacetum coccineum</name>
    <dbReference type="NCBI Taxonomy" id="301880"/>
    <lineage>
        <taxon>Eukaryota</taxon>
        <taxon>Viridiplantae</taxon>
        <taxon>Streptophyta</taxon>
        <taxon>Embryophyta</taxon>
        <taxon>Tracheophyta</taxon>
        <taxon>Spermatophyta</taxon>
        <taxon>Magnoliopsida</taxon>
        <taxon>eudicotyledons</taxon>
        <taxon>Gunneridae</taxon>
        <taxon>Pentapetalae</taxon>
        <taxon>asterids</taxon>
        <taxon>campanulids</taxon>
        <taxon>Asterales</taxon>
        <taxon>Asteraceae</taxon>
        <taxon>Asteroideae</taxon>
        <taxon>Anthemideae</taxon>
        <taxon>Anthemidinae</taxon>
        <taxon>Tanacetum</taxon>
    </lineage>
</organism>
<evidence type="ECO:0000313" key="2">
    <source>
        <dbReference type="Proteomes" id="UP001151760"/>
    </source>
</evidence>
<gene>
    <name evidence="1" type="ORF">Tco_0893522</name>
</gene>
<comment type="caution">
    <text evidence="1">The sequence shown here is derived from an EMBL/GenBank/DDBJ whole genome shotgun (WGS) entry which is preliminary data.</text>
</comment>
<sequence>MKCLLNDLENNGVSISQAEVIVMFVNSLPRKWLSMNQTQRANNSVKNDTFAALYGKYNDQEGLIDQIYESETSRFTIHASSSKALILTHIFKTVTQMLKKIPGVAVNSC</sequence>
<keyword evidence="2" id="KW-1185">Reference proteome</keyword>
<name>A0ABQ5C9J8_9ASTR</name>
<reference evidence="1" key="2">
    <citation type="submission" date="2022-01" db="EMBL/GenBank/DDBJ databases">
        <authorList>
            <person name="Yamashiro T."/>
            <person name="Shiraishi A."/>
            <person name="Satake H."/>
            <person name="Nakayama K."/>
        </authorList>
    </citation>
    <scope>NUCLEOTIDE SEQUENCE</scope>
</reference>
<evidence type="ECO:0008006" key="3">
    <source>
        <dbReference type="Google" id="ProtNLM"/>
    </source>
</evidence>